<evidence type="ECO:0000313" key="3">
    <source>
        <dbReference type="Proteomes" id="UP000184232"/>
    </source>
</evidence>
<dbReference type="InterPro" id="IPR016032">
    <property type="entry name" value="Sig_transdc_resp-reg_C-effctor"/>
</dbReference>
<proteinExistence type="predicted"/>
<dbReference type="EMBL" id="FQZH01000005">
    <property type="protein sequence ID" value="SHJ65196.1"/>
    <property type="molecule type" value="Genomic_DNA"/>
</dbReference>
<keyword evidence="1" id="KW-0472">Membrane</keyword>
<feature type="transmembrane region" description="Helical" evidence="1">
    <location>
        <begin position="706"/>
        <end position="728"/>
    </location>
</feature>
<gene>
    <name evidence="2" type="ORF">SAMN05444337_2362</name>
</gene>
<sequence>MLKRTFLYIFFLFFTLVIKAQEVLPLVKNYTKQDYNGDNQVWNLTQGKDNAMYFANNGFLLRYDGVKWEKYTLPNQSIIRSVYSFEDKIYTGSYNEFGYWKRVDGKMVYTSVSGPKKVFKNYTNSEEIWKIFNVGKTLYFQSFNELFVDNGKAIKKINFPSQISYCFVLDDEIYVATVRKGVYKFKNNDFQKVDYFSAVDDNIVHGIEKNENDIYIFTQKNGVFISKNNGNAIPWTHDINEKLKSQIVISAKILDHKLFIGTAFNGLYVVDLNSQYFYNINRSNVLKNNSVLNVFADKEKNIWLGLDNGISHIVQNSPYKIFADYSGQLGTVYALAKYNNGFLIGSNHGVFEANDKKIRLIPNSQGQVWNVLKINNDYIIGHNEGTFLYANESYKRINDLTGGWKLQKDKYSNDYIQSNYTGLYKYVNGDFSKAIKINDRTKPVKDFLQISEHIFIYTDSYRGLFKLELNRDNSIKKITNLSEENKIDNDYNVKMFQYKGTELFYINNSWYSLDIVNDKLILNDQFNKAFKNVQELISIDDSHFLINKNGVLYIINQVKDAFVWTPIPLEYYQGKLINNETKIFQLDNKFLVNMDDGFLMIDSIQTKNRNQKIRIEAFNSENGIVNEGDNISYKEQLKVYVISEYFGSNKTLLYYKVDDEELQTLENGFIDLKNLYSGSHTITIYNSNDGDFNKIAAYSFNVLNPWYFSFWMKLVYFLLISGIFYLYYKWNKIKYYQKLKLKEEELRHKNEILRLEIEADNKIKLQEYEKHLLENQVQVKANELASKSLSIVKQTELIESIQNILDTETTTSSLKNKIGKAIKINSLNKNEWKSFEDNLLKSNEDFVKELSKRYQNLTSKDIKLCIYLKMNLSSKEIAPLMNISYRGVELHRYRLRKKLDLDPSVNLNLFMNNIF</sequence>
<name>A0A1M6L232_9FLAO</name>
<dbReference type="InterPro" id="IPR036388">
    <property type="entry name" value="WH-like_DNA-bd_sf"/>
</dbReference>
<dbReference type="GO" id="GO:0003677">
    <property type="term" value="F:DNA binding"/>
    <property type="evidence" value="ECO:0007669"/>
    <property type="project" value="InterPro"/>
</dbReference>
<keyword evidence="3" id="KW-1185">Reference proteome</keyword>
<evidence type="ECO:0000313" key="2">
    <source>
        <dbReference type="EMBL" id="SHJ65196.1"/>
    </source>
</evidence>
<dbReference type="STRING" id="683124.SAMN05444337_2362"/>
<keyword evidence="1" id="KW-0812">Transmembrane</keyword>
<evidence type="ECO:0000256" key="1">
    <source>
        <dbReference type="SAM" id="Phobius"/>
    </source>
</evidence>
<dbReference type="Gene3D" id="2.130.10.10">
    <property type="entry name" value="YVTN repeat-like/Quinoprotein amine dehydrogenase"/>
    <property type="match status" value="1"/>
</dbReference>
<dbReference type="AlphaFoldDB" id="A0A1M6L232"/>
<dbReference type="SUPFAM" id="SSF46894">
    <property type="entry name" value="C-terminal effector domain of the bipartite response regulators"/>
    <property type="match status" value="1"/>
</dbReference>
<accession>A0A1M6L232</accession>
<dbReference type="Proteomes" id="UP000184232">
    <property type="component" value="Unassembled WGS sequence"/>
</dbReference>
<dbReference type="OrthoDB" id="1090267at2"/>
<dbReference type="GO" id="GO:0006355">
    <property type="term" value="P:regulation of DNA-templated transcription"/>
    <property type="evidence" value="ECO:0007669"/>
    <property type="project" value="InterPro"/>
</dbReference>
<dbReference type="InterPro" id="IPR015943">
    <property type="entry name" value="WD40/YVTN_repeat-like_dom_sf"/>
</dbReference>
<dbReference type="RefSeq" id="WP_072785330.1">
    <property type="nucleotide sequence ID" value="NZ_FQZH01000005.1"/>
</dbReference>
<reference evidence="2 3" key="1">
    <citation type="submission" date="2016-11" db="EMBL/GenBank/DDBJ databases">
        <authorList>
            <person name="Jaros S."/>
            <person name="Januszkiewicz K."/>
            <person name="Wedrychowicz H."/>
        </authorList>
    </citation>
    <scope>NUCLEOTIDE SEQUENCE [LARGE SCALE GENOMIC DNA]</scope>
    <source>
        <strain evidence="2 3">DSM 22807</strain>
    </source>
</reference>
<keyword evidence="1" id="KW-1133">Transmembrane helix</keyword>
<dbReference type="Gene3D" id="1.10.10.10">
    <property type="entry name" value="Winged helix-like DNA-binding domain superfamily/Winged helix DNA-binding domain"/>
    <property type="match status" value="1"/>
</dbReference>
<protein>
    <recommendedName>
        <fullName evidence="4">Regulatory protein, luxR family</fullName>
    </recommendedName>
</protein>
<evidence type="ECO:0008006" key="4">
    <source>
        <dbReference type="Google" id="ProtNLM"/>
    </source>
</evidence>
<organism evidence="2 3">
    <name type="scientific">Flavobacterium haoranii</name>
    <dbReference type="NCBI Taxonomy" id="683124"/>
    <lineage>
        <taxon>Bacteria</taxon>
        <taxon>Pseudomonadati</taxon>
        <taxon>Bacteroidota</taxon>
        <taxon>Flavobacteriia</taxon>
        <taxon>Flavobacteriales</taxon>
        <taxon>Flavobacteriaceae</taxon>
        <taxon>Flavobacterium</taxon>
    </lineage>
</organism>
<dbReference type="SUPFAM" id="SSF63829">
    <property type="entry name" value="Calcium-dependent phosphotriesterase"/>
    <property type="match status" value="1"/>
</dbReference>